<dbReference type="eggNOG" id="KOG1488">
    <property type="taxonomic scope" value="Eukaryota"/>
</dbReference>
<dbReference type="Gene3D" id="1.25.10.10">
    <property type="entry name" value="Leucine-rich Repeat Variant"/>
    <property type="match status" value="1"/>
</dbReference>
<dbReference type="SUPFAM" id="SSF48371">
    <property type="entry name" value="ARM repeat"/>
    <property type="match status" value="1"/>
</dbReference>
<dbReference type="PANTHER" id="PTHR12537">
    <property type="entry name" value="RNA BINDING PROTEIN PUMILIO-RELATED"/>
    <property type="match status" value="1"/>
</dbReference>
<dbReference type="GO" id="GO:0005737">
    <property type="term" value="C:cytoplasm"/>
    <property type="evidence" value="ECO:0007669"/>
    <property type="project" value="UniProtKB-SubCell"/>
</dbReference>
<evidence type="ECO:0000313" key="9">
    <source>
        <dbReference type="Proteomes" id="UP000008281"/>
    </source>
</evidence>
<dbReference type="Pfam" id="PF00806">
    <property type="entry name" value="PUF"/>
    <property type="match status" value="8"/>
</dbReference>
<dbReference type="InterPro" id="IPR011989">
    <property type="entry name" value="ARM-like"/>
</dbReference>
<comment type="subcellular location">
    <subcellularLocation>
        <location evidence="1">Cytoplasm</location>
    </subcellularLocation>
</comment>
<dbReference type="CDD" id="cd07920">
    <property type="entry name" value="Pumilio"/>
    <property type="match status" value="1"/>
</dbReference>
<accession>E3LDU2</accession>
<feature type="compositionally biased region" description="Basic and acidic residues" evidence="7">
    <location>
        <begin position="85"/>
        <end position="94"/>
    </location>
</feature>
<organism evidence="9">
    <name type="scientific">Caenorhabditis remanei</name>
    <name type="common">Caenorhabditis vulgaris</name>
    <dbReference type="NCBI Taxonomy" id="31234"/>
    <lineage>
        <taxon>Eukaryota</taxon>
        <taxon>Metazoa</taxon>
        <taxon>Ecdysozoa</taxon>
        <taxon>Nematoda</taxon>
        <taxon>Chromadorea</taxon>
        <taxon>Rhabditida</taxon>
        <taxon>Rhabditina</taxon>
        <taxon>Rhabditomorpha</taxon>
        <taxon>Rhabditoidea</taxon>
        <taxon>Rhabditidae</taxon>
        <taxon>Peloderinae</taxon>
        <taxon>Caenorhabditis</taxon>
    </lineage>
</organism>
<feature type="region of interest" description="Disordered" evidence="7">
    <location>
        <begin position="76"/>
        <end position="97"/>
    </location>
</feature>
<evidence type="ECO:0000256" key="6">
    <source>
        <dbReference type="ARBA" id="ARBA00022884"/>
    </source>
</evidence>
<dbReference type="GO" id="GO:0003730">
    <property type="term" value="F:mRNA 3'-UTR binding"/>
    <property type="evidence" value="ECO:0007669"/>
    <property type="project" value="TreeGrafter"/>
</dbReference>
<gene>
    <name evidence="8" type="primary">Cre-puf-9</name>
    <name evidence="8" type="ORF">CRE_00692</name>
</gene>
<dbReference type="EMBL" id="DS268407">
    <property type="protein sequence ID" value="EFO82265.1"/>
    <property type="molecule type" value="Genomic_DNA"/>
</dbReference>
<keyword evidence="5" id="KW-0221">Differentiation</keyword>
<evidence type="ECO:0000256" key="3">
    <source>
        <dbReference type="ARBA" id="ARBA00022490"/>
    </source>
</evidence>
<dbReference type="InterPro" id="IPR016024">
    <property type="entry name" value="ARM-type_fold"/>
</dbReference>
<keyword evidence="3" id="KW-0963">Cytoplasm</keyword>
<dbReference type="AlphaFoldDB" id="E3LDU2"/>
<evidence type="ECO:0000256" key="4">
    <source>
        <dbReference type="ARBA" id="ARBA00022737"/>
    </source>
</evidence>
<dbReference type="InterPro" id="IPR033133">
    <property type="entry name" value="PUM-HD"/>
</dbReference>
<keyword evidence="6" id="KW-0694">RNA-binding</keyword>
<dbReference type="PROSITE" id="PS50302">
    <property type="entry name" value="PUM"/>
    <property type="match status" value="8"/>
</dbReference>
<evidence type="ECO:0000256" key="5">
    <source>
        <dbReference type="ARBA" id="ARBA00022782"/>
    </source>
</evidence>
<feature type="compositionally biased region" description="Low complexity" evidence="7">
    <location>
        <begin position="318"/>
        <end position="327"/>
    </location>
</feature>
<sequence length="714" mass="80625">MADPNWSYPPPAYAFADHSIAKPIMIGGVQPSQDQGHSPKSDSFGQSVTAFNGMVDNLVGSPSSSLPPQRNYFPTTAAFPISRSPNDRSEDKEMGNGSYGVPIPIPQNGVPQGTPDFQMTPFLQQGGHLIGGSPNAPYAVTGNWYSNGPTIFSTMQQANNENGMPGMPAEFVNNENGVPPPPNGIHQPPPLISGSPPFPYSNMINLTSNFGGMSIAPPQIQQRDAPMYQQAIIHEPIQGMQQNGFGQQVFYTPIQNQQIPQTHAQQQLQQLAQQQQQQQHPQQNGGQHQFFGQPNNGMNNGPPNDWSQRNNFGGMPPQQQHQQHQQQNGLPPNFSQNPPRRRGPEDPNGQSPRTLQDIKNNVIEFAKDQHGSRFIQQKLERASIRDKAVIFTPVLEHAEELMTDVFGNYVIQKFFEFGNNEQRNLLVGTIRGNVMKLALQMYGCRVIQKALEYVEEKYQHEILGEMEGQVLKCVKDQNGNHVIQKVIERVEPDRLQFIIDAFTKNNSDNVYTLSVHPYGCRVIQRVLEYCNDEQKQPVLDALNLHLKQLVLDQYGNYVIQHVIEHGSPKDKEQIVQDVINDDLLKYAQHKFASNVIEKCLTFGGDAERNIIIDKVCGDPNDPSPPLLQMMKDPFANYVVQKMLDVADPQHRKKITLTIKPHIATLRKYNFGKHILRKYIKIYLMELSLITPEDYELREEYLYILHQLDKPQTDR</sequence>
<dbReference type="InterPro" id="IPR033712">
    <property type="entry name" value="Pumilio_RNA-bd"/>
</dbReference>
<keyword evidence="9" id="KW-1185">Reference proteome</keyword>
<dbReference type="FunCoup" id="E3LDU2">
    <property type="interactions" value="371"/>
</dbReference>
<dbReference type="PANTHER" id="PTHR12537:SF12">
    <property type="entry name" value="MATERNAL PROTEIN PUMILIO"/>
    <property type="match status" value="1"/>
</dbReference>
<feature type="compositionally biased region" description="Polar residues" evidence="7">
    <location>
        <begin position="30"/>
        <end position="48"/>
    </location>
</feature>
<feature type="region of interest" description="Disordered" evidence="7">
    <location>
        <begin position="261"/>
        <end position="354"/>
    </location>
</feature>
<keyword evidence="4" id="KW-0677">Repeat</keyword>
<evidence type="ECO:0000256" key="1">
    <source>
        <dbReference type="ARBA" id="ARBA00004496"/>
    </source>
</evidence>
<name>E3LDU2_CAERE</name>
<dbReference type="GO" id="GO:0005634">
    <property type="term" value="C:nucleus"/>
    <property type="evidence" value="ECO:0007669"/>
    <property type="project" value="TreeGrafter"/>
</dbReference>
<dbReference type="HOGENOM" id="CLU_004017_0_2_1"/>
<evidence type="ECO:0000256" key="2">
    <source>
        <dbReference type="ARBA" id="ARBA00022473"/>
    </source>
</evidence>
<reference evidence="8" key="1">
    <citation type="submission" date="2007-07" db="EMBL/GenBank/DDBJ databases">
        <title>PCAP assembly of the Caenorhabditis remanei genome.</title>
        <authorList>
            <consortium name="The Caenorhabditis remanei Sequencing Consortium"/>
            <person name="Wilson R.K."/>
        </authorList>
    </citation>
    <scope>NUCLEOTIDE SEQUENCE [LARGE SCALE GENOMIC DNA]</scope>
    <source>
        <strain evidence="8">PB4641</strain>
    </source>
</reference>
<dbReference type="OrthoDB" id="668540at2759"/>
<feature type="compositionally biased region" description="Low complexity" evidence="7">
    <location>
        <begin position="261"/>
        <end position="304"/>
    </location>
</feature>
<dbReference type="Proteomes" id="UP000008281">
    <property type="component" value="Unassembled WGS sequence"/>
</dbReference>
<dbReference type="PROSITE" id="PS50303">
    <property type="entry name" value="PUM_HD"/>
    <property type="match status" value="1"/>
</dbReference>
<feature type="region of interest" description="Disordered" evidence="7">
    <location>
        <begin position="25"/>
        <end position="48"/>
    </location>
</feature>
<evidence type="ECO:0000313" key="8">
    <source>
        <dbReference type="EMBL" id="EFO82265.1"/>
    </source>
</evidence>
<protein>
    <submittedName>
        <fullName evidence="8">CRE-PUF-9 protein</fullName>
    </submittedName>
</protein>
<dbReference type="OMA" id="IKPHIAT"/>
<dbReference type="GO" id="GO:0010608">
    <property type="term" value="P:post-transcriptional regulation of gene expression"/>
    <property type="evidence" value="ECO:0007669"/>
    <property type="project" value="TreeGrafter"/>
</dbReference>
<keyword evidence="2" id="KW-0217">Developmental protein</keyword>
<dbReference type="FunFam" id="1.25.10.10:FF:000004">
    <property type="entry name" value="Pumilio homolog 1 isoform 2"/>
    <property type="match status" value="1"/>
</dbReference>
<evidence type="ECO:0000256" key="7">
    <source>
        <dbReference type="SAM" id="MobiDB-lite"/>
    </source>
</evidence>
<dbReference type="SMART" id="SM00025">
    <property type="entry name" value="Pumilio"/>
    <property type="match status" value="8"/>
</dbReference>
<feature type="compositionally biased region" description="Polar residues" evidence="7">
    <location>
        <begin position="328"/>
        <end position="338"/>
    </location>
</feature>
<proteinExistence type="predicted"/>
<dbReference type="STRING" id="31234.E3LDU2"/>
<dbReference type="GO" id="GO:0030154">
    <property type="term" value="P:cell differentiation"/>
    <property type="evidence" value="ECO:0007669"/>
    <property type="project" value="UniProtKB-KW"/>
</dbReference>
<dbReference type="InterPro" id="IPR001313">
    <property type="entry name" value="Pumilio_RNA-bd_rpt"/>
</dbReference>